<dbReference type="InterPro" id="IPR001451">
    <property type="entry name" value="Hexapep"/>
</dbReference>
<dbReference type="PANTHER" id="PTHR43300">
    <property type="entry name" value="ACETYLTRANSFERASE"/>
    <property type="match status" value="1"/>
</dbReference>
<organism evidence="7 8">
    <name type="scientific">Chryseobacterium culicis</name>
    <dbReference type="NCBI Taxonomy" id="680127"/>
    <lineage>
        <taxon>Bacteria</taxon>
        <taxon>Pseudomonadati</taxon>
        <taxon>Bacteroidota</taxon>
        <taxon>Flavobacteriia</taxon>
        <taxon>Flavobacteriales</taxon>
        <taxon>Weeksellaceae</taxon>
        <taxon>Chryseobacterium group</taxon>
        <taxon>Chryseobacterium</taxon>
    </lineage>
</organism>
<dbReference type="CDD" id="cd03360">
    <property type="entry name" value="LbH_AT_putative"/>
    <property type="match status" value="1"/>
</dbReference>
<dbReference type="InterPro" id="IPR011004">
    <property type="entry name" value="Trimer_LpxA-like_sf"/>
</dbReference>
<feature type="site" description="Increases basicity of active site His" evidence="5">
    <location>
        <position position="145"/>
    </location>
</feature>
<proteinExistence type="inferred from homology"/>
<comment type="similarity">
    <text evidence="1">Belongs to the transferase hexapeptide repeat family.</text>
</comment>
<evidence type="ECO:0000313" key="7">
    <source>
        <dbReference type="EMBL" id="SEH28675.1"/>
    </source>
</evidence>
<dbReference type="GO" id="GO:0016746">
    <property type="term" value="F:acyltransferase activity"/>
    <property type="evidence" value="ECO:0007669"/>
    <property type="project" value="UniProtKB-KW"/>
</dbReference>
<dbReference type="RefSeq" id="WP_089689979.1">
    <property type="nucleotide sequence ID" value="NZ_FNWQ01000001.1"/>
</dbReference>
<dbReference type="InterPro" id="IPR050179">
    <property type="entry name" value="Trans_hexapeptide_repeat"/>
</dbReference>
<dbReference type="Gene3D" id="3.40.50.20">
    <property type="match status" value="1"/>
</dbReference>
<dbReference type="Pfam" id="PF17836">
    <property type="entry name" value="PglD_N"/>
    <property type="match status" value="1"/>
</dbReference>
<dbReference type="AlphaFoldDB" id="A0A1H6H3E9"/>
<dbReference type="EMBL" id="FNWQ01000001">
    <property type="protein sequence ID" value="SEH28675.1"/>
    <property type="molecule type" value="Genomic_DNA"/>
</dbReference>
<keyword evidence="4 7" id="KW-0012">Acyltransferase</keyword>
<dbReference type="Pfam" id="PF00132">
    <property type="entry name" value="Hexapep"/>
    <property type="match status" value="1"/>
</dbReference>
<accession>A0A1H6H3E9</accession>
<dbReference type="NCBIfam" id="TIGR03570">
    <property type="entry name" value="NeuD_NnaD"/>
    <property type="match status" value="1"/>
</dbReference>
<dbReference type="SUPFAM" id="SSF51161">
    <property type="entry name" value="Trimeric LpxA-like enzymes"/>
    <property type="match status" value="1"/>
</dbReference>
<evidence type="ECO:0000256" key="5">
    <source>
        <dbReference type="PIRSR" id="PIRSR620019-1"/>
    </source>
</evidence>
<reference evidence="7 8" key="1">
    <citation type="submission" date="2016-10" db="EMBL/GenBank/DDBJ databases">
        <authorList>
            <person name="de Groot N.N."/>
        </authorList>
    </citation>
    <scope>NUCLEOTIDE SEQUENCE [LARGE SCALE GENOMIC DNA]</scope>
    <source>
        <strain evidence="7 8">DSM 23031</strain>
    </source>
</reference>
<dbReference type="InterPro" id="IPR041561">
    <property type="entry name" value="PglD_N"/>
</dbReference>
<keyword evidence="2 7" id="KW-0808">Transferase</keyword>
<dbReference type="InterPro" id="IPR018357">
    <property type="entry name" value="Hexapep_transf_CS"/>
</dbReference>
<dbReference type="InterPro" id="IPR020019">
    <property type="entry name" value="AcTrfase_PglD-like"/>
</dbReference>
<dbReference type="STRING" id="680127.SAMN05421593_0781"/>
<evidence type="ECO:0000256" key="3">
    <source>
        <dbReference type="ARBA" id="ARBA00022737"/>
    </source>
</evidence>
<evidence type="ECO:0000256" key="4">
    <source>
        <dbReference type="ARBA" id="ARBA00023315"/>
    </source>
</evidence>
<dbReference type="OrthoDB" id="708224at2"/>
<sequence length="215" mass="23322">MEDIQYSKESVIIGAGGLGRELLSFINHSRKFNGNVPNIVGFVDDNQTALDKFNLDLQVIDSLSNNDLNKYESILLAINSSDLKRNIFSNTDNSKIHGFVHHTCIIGDRTKVDQSVVLFSNVLISCDAEVSKGVFINCGTQIGHDVFIDEFTNIMANVDLGGHCKIGKNVLIGTGSTIYPGVKIADNTIIGAGSVVFRNIKEAGTYVGNPAKKIF</sequence>
<dbReference type="Gene3D" id="2.160.10.10">
    <property type="entry name" value="Hexapeptide repeat proteins"/>
    <property type="match status" value="1"/>
</dbReference>
<protein>
    <submittedName>
        <fullName evidence="7">Sugar O-acyltransferase, sialic acid O-acetyltransferase NeuD family</fullName>
    </submittedName>
</protein>
<name>A0A1H6H3E9_CHRCI</name>
<gene>
    <name evidence="7" type="ORF">SAMN05421593_0781</name>
</gene>
<keyword evidence="3" id="KW-0677">Repeat</keyword>
<evidence type="ECO:0000256" key="2">
    <source>
        <dbReference type="ARBA" id="ARBA00022679"/>
    </source>
</evidence>
<dbReference type="PROSITE" id="PS00101">
    <property type="entry name" value="HEXAPEP_TRANSFERASES"/>
    <property type="match status" value="1"/>
</dbReference>
<dbReference type="Proteomes" id="UP000198561">
    <property type="component" value="Unassembled WGS sequence"/>
</dbReference>
<feature type="domain" description="PglD N-terminal" evidence="6">
    <location>
        <begin position="11"/>
        <end position="89"/>
    </location>
</feature>
<evidence type="ECO:0000259" key="6">
    <source>
        <dbReference type="Pfam" id="PF17836"/>
    </source>
</evidence>
<dbReference type="PANTHER" id="PTHR43300:SF7">
    <property type="entry name" value="UDP-N-ACETYLBACILLOSAMINE N-ACETYLTRANSFERASE"/>
    <property type="match status" value="1"/>
</dbReference>
<evidence type="ECO:0000313" key="8">
    <source>
        <dbReference type="Proteomes" id="UP000198561"/>
    </source>
</evidence>
<evidence type="ECO:0000256" key="1">
    <source>
        <dbReference type="ARBA" id="ARBA00007274"/>
    </source>
</evidence>
<feature type="active site" description="Proton acceptor" evidence="5">
    <location>
        <position position="144"/>
    </location>
</feature>